<proteinExistence type="predicted"/>
<organism evidence="1 2">
    <name type="scientific">candidate division WWE3 bacterium</name>
    <dbReference type="NCBI Taxonomy" id="2053526"/>
    <lineage>
        <taxon>Bacteria</taxon>
        <taxon>Katanobacteria</taxon>
    </lineage>
</organism>
<evidence type="ECO:0000313" key="1">
    <source>
        <dbReference type="EMBL" id="RJR26928.1"/>
    </source>
</evidence>
<dbReference type="Proteomes" id="UP000265540">
    <property type="component" value="Unassembled WGS sequence"/>
</dbReference>
<gene>
    <name evidence="1" type="ORF">C4561_04080</name>
</gene>
<accession>A0A3A4ZCW1</accession>
<dbReference type="EMBL" id="QZJF01000017">
    <property type="protein sequence ID" value="RJR26928.1"/>
    <property type="molecule type" value="Genomic_DNA"/>
</dbReference>
<sequence length="78" mass="8747">MSKGKGHKARPNIPKKKTAQCALCVEAQGIIKGTRPESWGRTVGWAWDHIDTCKTEYAAQIKRKMRASTPKIHFVKKG</sequence>
<reference evidence="1 2" key="1">
    <citation type="journal article" date="2017" name="ISME J.">
        <title>Energy and carbon metabolisms in a deep terrestrial subsurface fluid microbial community.</title>
        <authorList>
            <person name="Momper L."/>
            <person name="Jungbluth S.P."/>
            <person name="Lee M.D."/>
            <person name="Amend J.P."/>
        </authorList>
    </citation>
    <scope>NUCLEOTIDE SEQUENCE [LARGE SCALE GENOMIC DNA]</scope>
    <source>
        <strain evidence="1">SURF_46</strain>
    </source>
</reference>
<comment type="caution">
    <text evidence="1">The sequence shown here is derived from an EMBL/GenBank/DDBJ whole genome shotgun (WGS) entry which is preliminary data.</text>
</comment>
<dbReference type="AlphaFoldDB" id="A0A3A4ZCW1"/>
<name>A0A3A4ZCW1_UNCKA</name>
<protein>
    <submittedName>
        <fullName evidence="1">Uncharacterized protein</fullName>
    </submittedName>
</protein>
<evidence type="ECO:0000313" key="2">
    <source>
        <dbReference type="Proteomes" id="UP000265540"/>
    </source>
</evidence>